<accession>A0A284R466</accession>
<dbReference type="GO" id="GO:0006351">
    <property type="term" value="P:DNA-templated transcription"/>
    <property type="evidence" value="ECO:0007669"/>
    <property type="project" value="InterPro"/>
</dbReference>
<evidence type="ECO:0000256" key="3">
    <source>
        <dbReference type="ARBA" id="ARBA00023242"/>
    </source>
</evidence>
<dbReference type="GO" id="GO:0005840">
    <property type="term" value="C:ribosome"/>
    <property type="evidence" value="ECO:0007669"/>
    <property type="project" value="UniProtKB-KW"/>
</dbReference>
<dbReference type="InterPro" id="IPR023626">
    <property type="entry name" value="Ribosomal_eL39_dom_sf"/>
</dbReference>
<sequence>MSISPGEEIYGSNRNKKTRPQTACEFCALQKVRNDFLVSTPAYTRGSYVQELENKLERMENVLRRILPETHIGSMSTAEIEDRLRQDDYERDAMEDHLTRVHAYPSGYIYLGKSSTAQFIQTARDFKQGHTGKLPDRGEFRRSKFWDAPPWHQNTWFRAHYPDFTLPEDDLLSSLVDLYFAEVNPFVPLLHRPTFEKSVKDKLYLEDKDFTMVLLLVCAVASRYTDDPRVLSDGVTSKQSSGWKWANQTLLARKSLLSAPTLHYLQIICLFAHFVLGSTVPHLCWTVASVGLRTSEEAGIHRRKVKYATPTVEGELWKRAFWQSSAFLGRSCCLFDEEIDLDLPIECDDEYWEPQSTVNAFKQPPGRPAIVSYFNCYLKLTSLITVCLRTVYAMNRSQIRLRFLDKDWQKRIVELLNAKLKHWMDVMPDHLRWDPDRKDPIHFAQSAPFISMPYDSEKFPFHSVTICTTAARVCADIIDTQLRRKGHLSPYHGLAAFNAAAVLLFDYWHTKHNGFPVNPADVEHVDTCMKALQVLETRWSFAGKLWDVLHELASVGDLHPNSASLQPELSVDNDSILNPNEVFIDSLSAIIPGSNTFYDVPAVDESSWFSGIELPSISLGEANPQSQLSFAPSESIRLESPPRSEGHANATETLRKFGFTTDDQDSFLEPSNFCSKSASTSKADTLPTSNESHNLQSNEMSLDGWGSFFDNVDELTHGIWQFDESSNESSTTTITKRIQTLIFPPIDNAVRIQMPSQKTFRTKRILAKAGRQNRPIPQWFRLKTDTKIQYNAKRRHWRRTKLNI</sequence>
<dbReference type="GO" id="GO:0003700">
    <property type="term" value="F:DNA-binding transcription factor activity"/>
    <property type="evidence" value="ECO:0007669"/>
    <property type="project" value="InterPro"/>
</dbReference>
<dbReference type="EMBL" id="FUEG01000004">
    <property type="protein sequence ID" value="SJL03503.1"/>
    <property type="molecule type" value="Genomic_DNA"/>
</dbReference>
<feature type="domain" description="Xylanolytic transcriptional activator regulatory" evidence="7">
    <location>
        <begin position="177"/>
        <end position="414"/>
    </location>
</feature>
<dbReference type="Pfam" id="PF00832">
    <property type="entry name" value="Ribosomal_L39"/>
    <property type="match status" value="1"/>
</dbReference>
<keyword evidence="3" id="KW-0539">Nucleus</keyword>
<evidence type="ECO:0000256" key="5">
    <source>
        <dbReference type="ARBA" id="ARBA00035339"/>
    </source>
</evidence>
<dbReference type="GO" id="GO:0006412">
    <property type="term" value="P:translation"/>
    <property type="evidence" value="ECO:0007669"/>
    <property type="project" value="InterPro"/>
</dbReference>
<dbReference type="HAMAP" id="MF_00629">
    <property type="entry name" value="Ribosomal_eL39"/>
    <property type="match status" value="1"/>
</dbReference>
<dbReference type="SUPFAM" id="SSF48662">
    <property type="entry name" value="Ribosomal protein L39e"/>
    <property type="match status" value="1"/>
</dbReference>
<dbReference type="CDD" id="cd12148">
    <property type="entry name" value="fungal_TF_MHR"/>
    <property type="match status" value="1"/>
</dbReference>
<dbReference type="Proteomes" id="UP000219338">
    <property type="component" value="Unassembled WGS sequence"/>
</dbReference>
<evidence type="ECO:0000259" key="7">
    <source>
        <dbReference type="Pfam" id="PF04082"/>
    </source>
</evidence>
<keyword evidence="2" id="KW-0689">Ribosomal protein</keyword>
<feature type="compositionally biased region" description="Polar residues" evidence="6">
    <location>
        <begin position="623"/>
        <end position="632"/>
    </location>
</feature>
<evidence type="ECO:0000256" key="1">
    <source>
        <dbReference type="ARBA" id="ARBA00009339"/>
    </source>
</evidence>
<evidence type="ECO:0000313" key="9">
    <source>
        <dbReference type="Proteomes" id="UP000219338"/>
    </source>
</evidence>
<keyword evidence="4" id="KW-0687">Ribonucleoprotein</keyword>
<dbReference type="InterPro" id="IPR020083">
    <property type="entry name" value="Ribosomal_eL39_CS"/>
</dbReference>
<dbReference type="InterPro" id="IPR000077">
    <property type="entry name" value="Ribosomal_eL39"/>
</dbReference>
<dbReference type="GO" id="GO:0003677">
    <property type="term" value="F:DNA binding"/>
    <property type="evidence" value="ECO:0007669"/>
    <property type="project" value="InterPro"/>
</dbReference>
<dbReference type="PANTHER" id="PTHR46910">
    <property type="entry name" value="TRANSCRIPTION FACTOR PDR1"/>
    <property type="match status" value="1"/>
</dbReference>
<evidence type="ECO:0000256" key="6">
    <source>
        <dbReference type="SAM" id="MobiDB-lite"/>
    </source>
</evidence>
<dbReference type="OrthoDB" id="4456959at2759"/>
<dbReference type="Pfam" id="PF04082">
    <property type="entry name" value="Fungal_trans"/>
    <property type="match status" value="1"/>
</dbReference>
<protein>
    <recommendedName>
        <fullName evidence="5">60S ribosomal protein L39</fullName>
    </recommendedName>
</protein>
<comment type="similarity">
    <text evidence="1">Belongs to the eukaryotic ribosomal protein eL39 family.</text>
</comment>
<keyword evidence="9" id="KW-1185">Reference proteome</keyword>
<dbReference type="GO" id="GO:0008270">
    <property type="term" value="F:zinc ion binding"/>
    <property type="evidence" value="ECO:0007669"/>
    <property type="project" value="InterPro"/>
</dbReference>
<proteinExistence type="inferred from homology"/>
<dbReference type="PROSITE" id="PS00051">
    <property type="entry name" value="RIBOSOMAL_L39E"/>
    <property type="match status" value="1"/>
</dbReference>
<feature type="region of interest" description="Disordered" evidence="6">
    <location>
        <begin position="623"/>
        <end position="648"/>
    </location>
</feature>
<dbReference type="PANTHER" id="PTHR46910:SF38">
    <property type="entry name" value="ZN(2)-C6 FUNGAL-TYPE DOMAIN-CONTAINING PROTEIN"/>
    <property type="match status" value="1"/>
</dbReference>
<dbReference type="GO" id="GO:0003735">
    <property type="term" value="F:structural constituent of ribosome"/>
    <property type="evidence" value="ECO:0007669"/>
    <property type="project" value="InterPro"/>
</dbReference>
<dbReference type="STRING" id="47428.A0A284R466"/>
<organism evidence="8 9">
    <name type="scientific">Armillaria ostoyae</name>
    <name type="common">Armillaria root rot fungus</name>
    <dbReference type="NCBI Taxonomy" id="47428"/>
    <lineage>
        <taxon>Eukaryota</taxon>
        <taxon>Fungi</taxon>
        <taxon>Dikarya</taxon>
        <taxon>Basidiomycota</taxon>
        <taxon>Agaricomycotina</taxon>
        <taxon>Agaricomycetes</taxon>
        <taxon>Agaricomycetidae</taxon>
        <taxon>Agaricales</taxon>
        <taxon>Marasmiineae</taxon>
        <taxon>Physalacriaceae</taxon>
        <taxon>Armillaria</taxon>
    </lineage>
</organism>
<dbReference type="Gene3D" id="1.10.1620.10">
    <property type="entry name" value="Ribosomal protein L39e"/>
    <property type="match status" value="1"/>
</dbReference>
<dbReference type="InterPro" id="IPR007219">
    <property type="entry name" value="XnlR_reg_dom"/>
</dbReference>
<evidence type="ECO:0000256" key="4">
    <source>
        <dbReference type="ARBA" id="ARBA00023274"/>
    </source>
</evidence>
<dbReference type="OMA" id="THIGSMS"/>
<dbReference type="AlphaFoldDB" id="A0A284R466"/>
<dbReference type="FunFam" id="1.10.1620.10:FF:000001">
    <property type="entry name" value="60S ribosomal protein-like L39"/>
    <property type="match status" value="1"/>
</dbReference>
<evidence type="ECO:0000256" key="2">
    <source>
        <dbReference type="ARBA" id="ARBA00022980"/>
    </source>
</evidence>
<evidence type="ECO:0000313" key="8">
    <source>
        <dbReference type="EMBL" id="SJL03503.1"/>
    </source>
</evidence>
<feature type="compositionally biased region" description="Basic and acidic residues" evidence="6">
    <location>
        <begin position="636"/>
        <end position="646"/>
    </location>
</feature>
<reference evidence="9" key="1">
    <citation type="journal article" date="2017" name="Nat. Ecol. Evol.">
        <title>Genome expansion and lineage-specific genetic innovations in the forest pathogenic fungi Armillaria.</title>
        <authorList>
            <person name="Sipos G."/>
            <person name="Prasanna A.N."/>
            <person name="Walter M.C."/>
            <person name="O'Connor E."/>
            <person name="Balint B."/>
            <person name="Krizsan K."/>
            <person name="Kiss B."/>
            <person name="Hess J."/>
            <person name="Varga T."/>
            <person name="Slot J."/>
            <person name="Riley R."/>
            <person name="Boka B."/>
            <person name="Rigling D."/>
            <person name="Barry K."/>
            <person name="Lee J."/>
            <person name="Mihaltcheva S."/>
            <person name="LaButti K."/>
            <person name="Lipzen A."/>
            <person name="Waldron R."/>
            <person name="Moloney N.M."/>
            <person name="Sperisen C."/>
            <person name="Kredics L."/>
            <person name="Vagvoelgyi C."/>
            <person name="Patrignani A."/>
            <person name="Fitzpatrick D."/>
            <person name="Nagy I."/>
            <person name="Doyle S."/>
            <person name="Anderson J.B."/>
            <person name="Grigoriev I.V."/>
            <person name="Gueldener U."/>
            <person name="Muensterkoetter M."/>
            <person name="Nagy L.G."/>
        </authorList>
    </citation>
    <scope>NUCLEOTIDE SEQUENCE [LARGE SCALE GENOMIC DNA]</scope>
    <source>
        <strain evidence="9">C18/9</strain>
    </source>
</reference>
<dbReference type="InterPro" id="IPR050987">
    <property type="entry name" value="AtrR-like"/>
</dbReference>
<name>A0A284R466_ARMOS</name>
<gene>
    <name evidence="8" type="ORF">ARMOST_06859</name>
</gene>
<dbReference type="GO" id="GO:1990904">
    <property type="term" value="C:ribonucleoprotein complex"/>
    <property type="evidence" value="ECO:0007669"/>
    <property type="project" value="UniProtKB-KW"/>
</dbReference>